<dbReference type="Pfam" id="PF03576">
    <property type="entry name" value="Peptidase_S58"/>
    <property type="match status" value="1"/>
</dbReference>
<evidence type="ECO:0000313" key="3">
    <source>
        <dbReference type="Proteomes" id="UP000295176"/>
    </source>
</evidence>
<dbReference type="PANTHER" id="PTHR36512:SF3">
    <property type="entry name" value="BLR5678 PROTEIN"/>
    <property type="match status" value="1"/>
</dbReference>
<evidence type="ECO:0000256" key="1">
    <source>
        <dbReference type="ARBA" id="ARBA00007068"/>
    </source>
</evidence>
<keyword evidence="2" id="KW-0378">Hydrolase</keyword>
<organism evidence="2 3">
    <name type="scientific">Halanaerobium saccharolyticum</name>
    <dbReference type="NCBI Taxonomy" id="43595"/>
    <lineage>
        <taxon>Bacteria</taxon>
        <taxon>Bacillati</taxon>
        <taxon>Bacillota</taxon>
        <taxon>Clostridia</taxon>
        <taxon>Halanaerobiales</taxon>
        <taxon>Halanaerobiaceae</taxon>
        <taxon>Halanaerobium</taxon>
    </lineage>
</organism>
<reference evidence="2 3" key="1">
    <citation type="submission" date="2019-03" db="EMBL/GenBank/DDBJ databases">
        <title>Subsurface microbial communities from deep shales in Ohio and West Virginia, USA.</title>
        <authorList>
            <person name="Wrighton K."/>
        </authorList>
    </citation>
    <scope>NUCLEOTIDE SEQUENCE [LARGE SCALE GENOMIC DNA]</scope>
    <source>
        <strain evidence="2 3">MSL 7</strain>
    </source>
</reference>
<dbReference type="AlphaFoldDB" id="A0A4R6R6D5"/>
<evidence type="ECO:0000313" key="2">
    <source>
        <dbReference type="EMBL" id="TDP81215.1"/>
    </source>
</evidence>
<comment type="similarity">
    <text evidence="1">Belongs to the peptidase S58 family.</text>
</comment>
<dbReference type="Proteomes" id="UP000295176">
    <property type="component" value="Unassembled WGS sequence"/>
</dbReference>
<dbReference type="Gene3D" id="3.60.70.12">
    <property type="entry name" value="L-amino peptidase D-ALA esterase/amidase"/>
    <property type="match status" value="1"/>
</dbReference>
<dbReference type="SUPFAM" id="SSF56266">
    <property type="entry name" value="DmpA/ArgJ-like"/>
    <property type="match status" value="1"/>
</dbReference>
<dbReference type="PANTHER" id="PTHR36512">
    <property type="entry name" value="D-AMINOPEPTIDASE"/>
    <property type="match status" value="1"/>
</dbReference>
<dbReference type="EMBL" id="SNXX01000052">
    <property type="protein sequence ID" value="TDP81215.1"/>
    <property type="molecule type" value="Genomic_DNA"/>
</dbReference>
<keyword evidence="2" id="KW-0031">Aminopeptidase</keyword>
<keyword evidence="2" id="KW-0645">Protease</keyword>
<comment type="caution">
    <text evidence="2">The sequence shown here is derived from an EMBL/GenBank/DDBJ whole genome shotgun (WGS) entry which is preliminary data.</text>
</comment>
<name>A0A4R6R6D5_9FIRM</name>
<dbReference type="RefSeq" id="WP_133531354.1">
    <property type="nucleotide sequence ID" value="NZ_SNXX01000052.1"/>
</dbReference>
<sequence length="355" mass="38873">MKRKRFRELGFKIGKLKTGKFNSITDVKGVVVGHKTIIKKDVSSGLTVIIPNNGQLAGSHYPAGFYSFNGTGEFTGSHWLEETGTLVTPIIFTGSHLLGLVHHYLSLATRRIDKLEPFSMGVVGETWDGWLSNLEKTRISYQDLKEAILKAESGQIAEGNVGGGTGMICYEFKGGIGTSSRVVEFDGENYTIGAIVQTNMGRREDLKINNLEIGKILNSDKVDLPWQTPANNGSLLVTIATDAPLTAQQCKRISKRGAIAMARTGAIGEGGSGDFFLTFSTANSYQYDAEKPYSIQMFPSEELDLIFEGAIEVVEEAIINSLCMAQTIEGQKERKAYQLPLSKLKDILESPQNKY</sequence>
<protein>
    <submittedName>
        <fullName evidence="2">L-aminopeptidase DmpA</fullName>
    </submittedName>
</protein>
<dbReference type="InterPro" id="IPR016117">
    <property type="entry name" value="ArgJ-like_dom_sf"/>
</dbReference>
<proteinExistence type="inferred from homology"/>
<gene>
    <name evidence="2" type="ORF">C7957_1527</name>
</gene>
<accession>A0A4R6R6D5</accession>
<dbReference type="GO" id="GO:0004177">
    <property type="term" value="F:aminopeptidase activity"/>
    <property type="evidence" value="ECO:0007669"/>
    <property type="project" value="UniProtKB-KW"/>
</dbReference>
<dbReference type="InterPro" id="IPR005321">
    <property type="entry name" value="Peptidase_S58_DmpA"/>
</dbReference>